<dbReference type="RefSeq" id="WP_377942663.1">
    <property type="nucleotide sequence ID" value="NZ_JBHUCX010000021.1"/>
</dbReference>
<reference evidence="2" key="1">
    <citation type="journal article" date="2019" name="Int. J. Syst. Evol. Microbiol.">
        <title>The Global Catalogue of Microorganisms (GCM) 10K type strain sequencing project: providing services to taxonomists for standard genome sequencing and annotation.</title>
        <authorList>
            <consortium name="The Broad Institute Genomics Platform"/>
            <consortium name="The Broad Institute Genome Sequencing Center for Infectious Disease"/>
            <person name="Wu L."/>
            <person name="Ma J."/>
        </authorList>
    </citation>
    <scope>NUCLEOTIDE SEQUENCE [LARGE SCALE GENOMIC DNA]</scope>
    <source>
        <strain evidence="2">CGMCC 1.12286</strain>
    </source>
</reference>
<evidence type="ECO:0000313" key="1">
    <source>
        <dbReference type="EMBL" id="MFD1674793.1"/>
    </source>
</evidence>
<evidence type="ECO:0000313" key="2">
    <source>
        <dbReference type="Proteomes" id="UP001597079"/>
    </source>
</evidence>
<dbReference type="Proteomes" id="UP001597079">
    <property type="component" value="Unassembled WGS sequence"/>
</dbReference>
<organism evidence="1 2">
    <name type="scientific">Alicyclobacillus fodiniaquatilis</name>
    <dbReference type="NCBI Taxonomy" id="1661150"/>
    <lineage>
        <taxon>Bacteria</taxon>
        <taxon>Bacillati</taxon>
        <taxon>Bacillota</taxon>
        <taxon>Bacilli</taxon>
        <taxon>Bacillales</taxon>
        <taxon>Alicyclobacillaceae</taxon>
        <taxon>Alicyclobacillus</taxon>
    </lineage>
</organism>
<gene>
    <name evidence="1" type="ORF">ACFSB2_08795</name>
</gene>
<dbReference type="EMBL" id="JBHUCX010000021">
    <property type="protein sequence ID" value="MFD1674793.1"/>
    <property type="molecule type" value="Genomic_DNA"/>
</dbReference>
<evidence type="ECO:0008006" key="3">
    <source>
        <dbReference type="Google" id="ProtNLM"/>
    </source>
</evidence>
<dbReference type="SUPFAM" id="SSF52402">
    <property type="entry name" value="Adenine nucleotide alpha hydrolases-like"/>
    <property type="match status" value="1"/>
</dbReference>
<proteinExistence type="predicted"/>
<protein>
    <recommendedName>
        <fullName evidence="3">3'-phosphoadenosine 5'-phosphosulfate sulfotransferase (PAPS reductase)/FAD synthetase</fullName>
    </recommendedName>
</protein>
<dbReference type="Gene3D" id="3.40.50.620">
    <property type="entry name" value="HUPs"/>
    <property type="match status" value="1"/>
</dbReference>
<accession>A0ABW4JGE4</accession>
<dbReference type="InterPro" id="IPR014729">
    <property type="entry name" value="Rossmann-like_a/b/a_fold"/>
</dbReference>
<name>A0ABW4JGE4_9BACL</name>
<sequence>MPLISDVLSLGAGVQSSTILLMSIHGDLPKPDVAIFADTGWEPKAVYDWLTFLKTQAERSGIPLLTTSKGNLRDVILQNAGPVRRKRFAAIPFFVRNPGGQAGRLRRQCTREFKIDPIARTVRESIGLRPRQHMKHSVRMWQGITTDEIYRVKTARIPWQVNHYPLIDLGLSRHDCLQWLREHGYPEPPKSSCIGCPYHDDAYWSRMKRWAPDEFAEAVAFDHAIRRLATVHGDVFLHRSLQPLDQVEFKQKLGVEPDFLEECEGLCGV</sequence>
<comment type="caution">
    <text evidence="1">The sequence shown here is derived from an EMBL/GenBank/DDBJ whole genome shotgun (WGS) entry which is preliminary data.</text>
</comment>
<keyword evidence="2" id="KW-1185">Reference proteome</keyword>